<protein>
    <submittedName>
        <fullName evidence="1">Uncharacterized protein</fullName>
    </submittedName>
</protein>
<proteinExistence type="predicted"/>
<dbReference type="EMBL" id="CP045226">
    <property type="protein sequence ID" value="QFS46400.1"/>
    <property type="molecule type" value="Genomic_DNA"/>
</dbReference>
<accession>A0A5P8W166</accession>
<organism evidence="1 2">
    <name type="scientific">Nostoc sphaeroides CCNUC1</name>
    <dbReference type="NCBI Taxonomy" id="2653204"/>
    <lineage>
        <taxon>Bacteria</taxon>
        <taxon>Bacillati</taxon>
        <taxon>Cyanobacteriota</taxon>
        <taxon>Cyanophyceae</taxon>
        <taxon>Nostocales</taxon>
        <taxon>Nostocaceae</taxon>
        <taxon>Nostoc</taxon>
    </lineage>
</organism>
<keyword evidence="2" id="KW-1185">Reference proteome</keyword>
<evidence type="ECO:0000313" key="1">
    <source>
        <dbReference type="EMBL" id="QFS46400.1"/>
    </source>
</evidence>
<reference evidence="1 2" key="1">
    <citation type="submission" date="2019-10" db="EMBL/GenBank/DDBJ databases">
        <title>Genomic and transcriptomic insights into the perfect genentic adaptation of a filamentous nitrogen-fixing cyanobacterium to rice fields.</title>
        <authorList>
            <person name="Chen Z."/>
        </authorList>
    </citation>
    <scope>NUCLEOTIDE SEQUENCE [LARGE SCALE GENOMIC DNA]</scope>
    <source>
        <strain evidence="1">CCNUC1</strain>
    </source>
</reference>
<sequence length="38" mass="4434">MFKNNGCRHYCHKFGAIAFLSVGLKVINHTQQKSYYKT</sequence>
<dbReference type="KEGG" id="nsh:GXM_03881"/>
<name>A0A5P8W166_9NOSO</name>
<dbReference type="Proteomes" id="UP000326678">
    <property type="component" value="Chromosome Gxm1"/>
</dbReference>
<dbReference type="AlphaFoldDB" id="A0A5P8W166"/>
<gene>
    <name evidence="1" type="ORF">GXM_03881</name>
</gene>
<evidence type="ECO:0000313" key="2">
    <source>
        <dbReference type="Proteomes" id="UP000326678"/>
    </source>
</evidence>